<gene>
    <name evidence="2" type="ORF">E2C01_010473</name>
</gene>
<evidence type="ECO:0000313" key="3">
    <source>
        <dbReference type="Proteomes" id="UP000324222"/>
    </source>
</evidence>
<name>A0A5B7D8J4_PORTR</name>
<feature type="chain" id="PRO_5022792480" evidence="1">
    <location>
        <begin position="25"/>
        <end position="119"/>
    </location>
</feature>
<proteinExistence type="predicted"/>
<keyword evidence="3" id="KW-1185">Reference proteome</keyword>
<dbReference type="Proteomes" id="UP000324222">
    <property type="component" value="Unassembled WGS sequence"/>
</dbReference>
<accession>A0A5B7D8J4</accession>
<evidence type="ECO:0000256" key="1">
    <source>
        <dbReference type="SAM" id="SignalP"/>
    </source>
</evidence>
<evidence type="ECO:0000313" key="2">
    <source>
        <dbReference type="EMBL" id="MPC17611.1"/>
    </source>
</evidence>
<keyword evidence="1" id="KW-0732">Signal</keyword>
<protein>
    <submittedName>
        <fullName evidence="2">Uncharacterized protein</fullName>
    </submittedName>
</protein>
<reference evidence="2 3" key="1">
    <citation type="submission" date="2019-05" db="EMBL/GenBank/DDBJ databases">
        <title>Another draft genome of Portunus trituberculatus and its Hox gene families provides insights of decapod evolution.</title>
        <authorList>
            <person name="Jeong J.-H."/>
            <person name="Song I."/>
            <person name="Kim S."/>
            <person name="Choi T."/>
            <person name="Kim D."/>
            <person name="Ryu S."/>
            <person name="Kim W."/>
        </authorList>
    </citation>
    <scope>NUCLEOTIDE SEQUENCE [LARGE SCALE GENOMIC DNA]</scope>
    <source>
        <tissue evidence="2">Muscle</tissue>
    </source>
</reference>
<dbReference type="AlphaFoldDB" id="A0A5B7D8J4"/>
<comment type="caution">
    <text evidence="2">The sequence shown here is derived from an EMBL/GenBank/DDBJ whole genome shotgun (WGS) entry which is preliminary data.</text>
</comment>
<feature type="signal peptide" evidence="1">
    <location>
        <begin position="1"/>
        <end position="24"/>
    </location>
</feature>
<organism evidence="2 3">
    <name type="scientific">Portunus trituberculatus</name>
    <name type="common">Swimming crab</name>
    <name type="synonym">Neptunus trituberculatus</name>
    <dbReference type="NCBI Taxonomy" id="210409"/>
    <lineage>
        <taxon>Eukaryota</taxon>
        <taxon>Metazoa</taxon>
        <taxon>Ecdysozoa</taxon>
        <taxon>Arthropoda</taxon>
        <taxon>Crustacea</taxon>
        <taxon>Multicrustacea</taxon>
        <taxon>Malacostraca</taxon>
        <taxon>Eumalacostraca</taxon>
        <taxon>Eucarida</taxon>
        <taxon>Decapoda</taxon>
        <taxon>Pleocyemata</taxon>
        <taxon>Brachyura</taxon>
        <taxon>Eubrachyura</taxon>
        <taxon>Portunoidea</taxon>
        <taxon>Portunidae</taxon>
        <taxon>Portuninae</taxon>
        <taxon>Portunus</taxon>
    </lineage>
</organism>
<dbReference type="EMBL" id="VSRR010000606">
    <property type="protein sequence ID" value="MPC17611.1"/>
    <property type="molecule type" value="Genomic_DNA"/>
</dbReference>
<sequence>MKSKSVVNWPFILWNTGSWTVACARLASDSEAALAYCPPPLTELLMFSETHNIASYTKNFLSEAQLHTISVVADHPKGKDASTVGCSSFCMCMMREHRHMGSVALMEPAVSVPCCCPPI</sequence>
<dbReference type="PROSITE" id="PS51257">
    <property type="entry name" value="PROKAR_LIPOPROTEIN"/>
    <property type="match status" value="1"/>
</dbReference>